<organism evidence="4 5">
    <name type="scientific">Tsukamurella tyrosinosolvens</name>
    <dbReference type="NCBI Taxonomy" id="57704"/>
    <lineage>
        <taxon>Bacteria</taxon>
        <taxon>Bacillati</taxon>
        <taxon>Actinomycetota</taxon>
        <taxon>Actinomycetes</taxon>
        <taxon>Mycobacteriales</taxon>
        <taxon>Tsukamurellaceae</taxon>
        <taxon>Tsukamurella</taxon>
    </lineage>
</organism>
<name>A0A1H5C3J7_TSUTY</name>
<dbReference type="OrthoDB" id="8670884at2"/>
<sequence length="584" mass="63676">MNDIETDVLIVGAGPAGLTAAALLARYGVEAVTVTKHPGTAHSPRAHITNQRTVEVFRDLGLEERVRDAAVPNELMGNNVWATSFAGREIARLMTWGSGTARHADYTAASPSAMCNIPQHVLEPIIRAGAEEAGADLRFSTELDEIIQDDDGVTASVRVRTTGETYRIRAKYAIGADGGRSRVAEQAGIAMIGEMGLGAAMNIWLEADLTKYTAHRPGTLYWMAQPGNDYWVGSGTWICVKPWTEWVLLCMYDPADGTPDMDEESLIMRARTTIGDPSVDIRIKSASTWQINHVVAETYQKGRVFLAGDAAHRHPPANGLGTNTSIQDSFNLAWKLASVLRGVSSPELLDTYTQERQPVGRQVVDRAMQSVRDMRPISEALGFEPGQSAADGWRNLDDLFAPGGSARRARLADAVRQQNYQFNAHGMELDQRYSSAAIIDDGVPEPTDDRDRVLYHHPTTHPGARLPHAWLENERRRVSTLDITGHGRMTLLVGPDGEAWRDAARTVSAESGLPIDVRAVGVRCEYDDVLGDWGAVREIGDDGALLVRPDHHIAWRAHIAAGDPVAALRGAVDRAVCRRADVNA</sequence>
<dbReference type="AlphaFoldDB" id="A0A1H5C3J7"/>
<gene>
    <name evidence="4" type="ORF">SAMN04489793_5283</name>
</gene>
<dbReference type="STRING" id="57704.SAMN04489793_5283"/>
<dbReference type="InterPro" id="IPR050641">
    <property type="entry name" value="RIFMO-like"/>
</dbReference>
<dbReference type="Gene3D" id="3.50.50.60">
    <property type="entry name" value="FAD/NAD(P)-binding domain"/>
    <property type="match status" value="1"/>
</dbReference>
<dbReference type="EMBL" id="FNSA01000003">
    <property type="protein sequence ID" value="SED60870.1"/>
    <property type="molecule type" value="Genomic_DNA"/>
</dbReference>
<protein>
    <submittedName>
        <fullName evidence="4">2,4-dichlorophenol 6-monooxygenase</fullName>
    </submittedName>
</protein>
<proteinExistence type="predicted"/>
<keyword evidence="2" id="KW-0274">FAD</keyword>
<feature type="domain" description="FAD-binding" evidence="3">
    <location>
        <begin position="5"/>
        <end position="367"/>
    </location>
</feature>
<dbReference type="Proteomes" id="UP000182241">
    <property type="component" value="Unassembled WGS sequence"/>
</dbReference>
<keyword evidence="1" id="KW-0285">Flavoprotein</keyword>
<dbReference type="Gene3D" id="3.30.9.10">
    <property type="entry name" value="D-Amino Acid Oxidase, subunit A, domain 2"/>
    <property type="match status" value="1"/>
</dbReference>
<dbReference type="PRINTS" id="PR00420">
    <property type="entry name" value="RNGMNOXGNASE"/>
</dbReference>
<keyword evidence="5" id="KW-1185">Reference proteome</keyword>
<evidence type="ECO:0000313" key="5">
    <source>
        <dbReference type="Proteomes" id="UP000182241"/>
    </source>
</evidence>
<dbReference type="InterPro" id="IPR036188">
    <property type="entry name" value="FAD/NAD-bd_sf"/>
</dbReference>
<dbReference type="Gene3D" id="3.40.30.120">
    <property type="match status" value="1"/>
</dbReference>
<dbReference type="InterPro" id="IPR002938">
    <property type="entry name" value="FAD-bd"/>
</dbReference>
<evidence type="ECO:0000256" key="2">
    <source>
        <dbReference type="ARBA" id="ARBA00022827"/>
    </source>
</evidence>
<keyword evidence="4" id="KW-0503">Monooxygenase</keyword>
<dbReference type="PANTHER" id="PTHR43004:SF8">
    <property type="entry name" value="FAD-BINDING DOMAIN-CONTAINING PROTEIN-RELATED"/>
    <property type="match status" value="1"/>
</dbReference>
<reference evidence="5" key="1">
    <citation type="submission" date="2016-10" db="EMBL/GenBank/DDBJ databases">
        <authorList>
            <person name="Varghese N."/>
            <person name="Submissions S."/>
        </authorList>
    </citation>
    <scope>NUCLEOTIDE SEQUENCE [LARGE SCALE GENOMIC DNA]</scope>
    <source>
        <strain evidence="5">DSM 44234</strain>
    </source>
</reference>
<dbReference type="GO" id="GO:0071949">
    <property type="term" value="F:FAD binding"/>
    <property type="evidence" value="ECO:0007669"/>
    <property type="project" value="InterPro"/>
</dbReference>
<evidence type="ECO:0000313" key="4">
    <source>
        <dbReference type="EMBL" id="SED60870.1"/>
    </source>
</evidence>
<dbReference type="GO" id="GO:0016709">
    <property type="term" value="F:oxidoreductase activity, acting on paired donors, with incorporation or reduction of molecular oxygen, NAD(P)H as one donor, and incorporation of one atom of oxygen"/>
    <property type="evidence" value="ECO:0007669"/>
    <property type="project" value="UniProtKB-ARBA"/>
</dbReference>
<accession>A0A1H5C3J7</accession>
<keyword evidence="4" id="KW-0560">Oxidoreductase</keyword>
<dbReference type="PANTHER" id="PTHR43004">
    <property type="entry name" value="TRK SYSTEM POTASSIUM UPTAKE PROTEIN"/>
    <property type="match status" value="1"/>
</dbReference>
<dbReference type="SUPFAM" id="SSF51905">
    <property type="entry name" value="FAD/NAD(P)-binding domain"/>
    <property type="match status" value="1"/>
</dbReference>
<dbReference type="Pfam" id="PF01494">
    <property type="entry name" value="FAD_binding_3"/>
    <property type="match status" value="1"/>
</dbReference>
<dbReference type="Pfam" id="PF21274">
    <property type="entry name" value="Rng_hyd_C"/>
    <property type="match status" value="1"/>
</dbReference>
<evidence type="ECO:0000259" key="3">
    <source>
        <dbReference type="Pfam" id="PF01494"/>
    </source>
</evidence>
<evidence type="ECO:0000256" key="1">
    <source>
        <dbReference type="ARBA" id="ARBA00022630"/>
    </source>
</evidence>
<dbReference type="RefSeq" id="WP_068742409.1">
    <property type="nucleotide sequence ID" value="NZ_CBDRGN010000002.1"/>
</dbReference>